<dbReference type="PANTHER" id="PTHR45528:SF1">
    <property type="entry name" value="SENSOR HISTIDINE KINASE CPXA"/>
    <property type="match status" value="1"/>
</dbReference>
<keyword evidence="6 17" id="KW-0808">Transferase</keyword>
<dbReference type="InterPro" id="IPR003661">
    <property type="entry name" value="HisK_dim/P_dom"/>
</dbReference>
<dbReference type="PANTHER" id="PTHR45528">
    <property type="entry name" value="SENSOR HISTIDINE KINASE CPXA"/>
    <property type="match status" value="1"/>
</dbReference>
<evidence type="ECO:0000256" key="4">
    <source>
        <dbReference type="ARBA" id="ARBA00022475"/>
    </source>
</evidence>
<dbReference type="Pfam" id="PF00512">
    <property type="entry name" value="HisKA"/>
    <property type="match status" value="1"/>
</dbReference>
<feature type="domain" description="Histidine kinase" evidence="16">
    <location>
        <begin position="251"/>
        <end position="466"/>
    </location>
</feature>
<dbReference type="Proteomes" id="UP000254879">
    <property type="component" value="Unassembled WGS sequence"/>
</dbReference>
<evidence type="ECO:0000256" key="3">
    <source>
        <dbReference type="ARBA" id="ARBA00012438"/>
    </source>
</evidence>
<feature type="transmembrane region" description="Helical" evidence="15">
    <location>
        <begin position="164"/>
        <end position="183"/>
    </location>
</feature>
<evidence type="ECO:0000313" key="18">
    <source>
        <dbReference type="Proteomes" id="UP000254879"/>
    </source>
</evidence>
<keyword evidence="14" id="KW-0175">Coiled coil</keyword>
<organism evidence="17 18">
    <name type="scientific">Listeria grayi</name>
    <name type="common">Listeria murrayi</name>
    <dbReference type="NCBI Taxonomy" id="1641"/>
    <lineage>
        <taxon>Bacteria</taxon>
        <taxon>Bacillati</taxon>
        <taxon>Bacillota</taxon>
        <taxon>Bacilli</taxon>
        <taxon>Bacillales</taxon>
        <taxon>Listeriaceae</taxon>
        <taxon>Listeria</taxon>
    </lineage>
</organism>
<keyword evidence="4" id="KW-1003">Cell membrane</keyword>
<dbReference type="EC" id="2.7.13.3" evidence="3"/>
<dbReference type="SMART" id="SM00388">
    <property type="entry name" value="HisKA"/>
    <property type="match status" value="1"/>
</dbReference>
<accession>A0A378MAY0</accession>
<evidence type="ECO:0000256" key="10">
    <source>
        <dbReference type="ARBA" id="ARBA00022840"/>
    </source>
</evidence>
<proteinExistence type="predicted"/>
<dbReference type="Gene3D" id="6.10.340.10">
    <property type="match status" value="1"/>
</dbReference>
<reference evidence="17 18" key="1">
    <citation type="submission" date="2018-06" db="EMBL/GenBank/DDBJ databases">
        <authorList>
            <consortium name="Pathogen Informatics"/>
            <person name="Doyle S."/>
        </authorList>
    </citation>
    <scope>NUCLEOTIDE SEQUENCE [LARGE SCALE GENOMIC DNA]</scope>
    <source>
        <strain evidence="18">NCTC 10815</strain>
    </source>
</reference>
<keyword evidence="12" id="KW-0902">Two-component regulatory system</keyword>
<keyword evidence="8" id="KW-0547">Nucleotide-binding</keyword>
<feature type="transmembrane region" description="Helical" evidence="15">
    <location>
        <begin position="9"/>
        <end position="33"/>
    </location>
</feature>
<keyword evidence="9" id="KW-0418">Kinase</keyword>
<dbReference type="InterPro" id="IPR050398">
    <property type="entry name" value="HssS/ArlS-like"/>
</dbReference>
<gene>
    <name evidence="17" type="primary">phoR_1</name>
    <name evidence="17" type="ORF">NCTC10815_00786</name>
</gene>
<keyword evidence="11 15" id="KW-1133">Transmembrane helix</keyword>
<comment type="subcellular location">
    <subcellularLocation>
        <location evidence="2">Cell membrane</location>
        <topology evidence="2">Multi-pass membrane protein</topology>
    </subcellularLocation>
</comment>
<dbReference type="CDD" id="cd00082">
    <property type="entry name" value="HisKA"/>
    <property type="match status" value="1"/>
</dbReference>
<dbReference type="InterPro" id="IPR036097">
    <property type="entry name" value="HisK_dim/P_sf"/>
</dbReference>
<evidence type="ECO:0000313" key="17">
    <source>
        <dbReference type="EMBL" id="STY43490.1"/>
    </source>
</evidence>
<keyword evidence="13 15" id="KW-0472">Membrane</keyword>
<dbReference type="PRINTS" id="PR00344">
    <property type="entry name" value="BCTRLSENSOR"/>
</dbReference>
<dbReference type="InterPro" id="IPR005467">
    <property type="entry name" value="His_kinase_dom"/>
</dbReference>
<evidence type="ECO:0000256" key="15">
    <source>
        <dbReference type="SAM" id="Phobius"/>
    </source>
</evidence>
<evidence type="ECO:0000256" key="11">
    <source>
        <dbReference type="ARBA" id="ARBA00022989"/>
    </source>
</evidence>
<evidence type="ECO:0000256" key="14">
    <source>
        <dbReference type="SAM" id="Coils"/>
    </source>
</evidence>
<evidence type="ECO:0000256" key="9">
    <source>
        <dbReference type="ARBA" id="ARBA00022777"/>
    </source>
</evidence>
<evidence type="ECO:0000256" key="1">
    <source>
        <dbReference type="ARBA" id="ARBA00000085"/>
    </source>
</evidence>
<dbReference type="InterPro" id="IPR003594">
    <property type="entry name" value="HATPase_dom"/>
</dbReference>
<sequence length="466" mass="53552">MKWRLTSRFVLSIITVVLIVILVNSILTVGFFITRASGYWGNKEAESAEDFTRALEKHIQLKDDKPVLDASGKKKLTERKAWVQFLNKAGQEVGSYKKPKKVPTAYAPIDIVQQYKYKEVDAQTTTYFGQKGSLTYMVGVADSKNQRIVFNLNKDSLFLLSNKVLLFFLVVDLLIALLVGFFFSKRLAAPLYKLIEGIRQLQKRRFNKQLPIPRGVYAEVFNNVNDLAATLDHYEKQRQQLEEMREDWIRNISHDLKTPMASIRGYAEFIKEDAATLKVEELKEYTQIIEKKSIYIQELIDDLNLTTKLKNPAQSLTKQSNNMVSFMREMVIELLNDPKFQAAELEFIAEETNIETSIDQKLIKRALLNIIYNALLHNKEDVQVQVQVEKAESPYRVKIRIEDNGKGIPAREQPFLFERYYRGTNTENNYGTGLGMAIARDIVQAHQGEIELTSKEGSGTKLNIYL</sequence>
<dbReference type="EMBL" id="UGPG01000001">
    <property type="protein sequence ID" value="STY43490.1"/>
    <property type="molecule type" value="Genomic_DNA"/>
</dbReference>
<dbReference type="SMART" id="SM00387">
    <property type="entry name" value="HATPase_c"/>
    <property type="match status" value="1"/>
</dbReference>
<evidence type="ECO:0000256" key="12">
    <source>
        <dbReference type="ARBA" id="ARBA00023012"/>
    </source>
</evidence>
<keyword evidence="5" id="KW-0597">Phosphoprotein</keyword>
<protein>
    <recommendedName>
        <fullName evidence="3">histidine kinase</fullName>
        <ecNumber evidence="3">2.7.13.3</ecNumber>
    </recommendedName>
</protein>
<evidence type="ECO:0000256" key="2">
    <source>
        <dbReference type="ARBA" id="ARBA00004651"/>
    </source>
</evidence>
<evidence type="ECO:0000256" key="5">
    <source>
        <dbReference type="ARBA" id="ARBA00022553"/>
    </source>
</evidence>
<dbReference type="InterPro" id="IPR036890">
    <property type="entry name" value="HATPase_C_sf"/>
</dbReference>
<dbReference type="GO" id="GO:0000155">
    <property type="term" value="F:phosphorelay sensor kinase activity"/>
    <property type="evidence" value="ECO:0007669"/>
    <property type="project" value="InterPro"/>
</dbReference>
<evidence type="ECO:0000256" key="13">
    <source>
        <dbReference type="ARBA" id="ARBA00023136"/>
    </source>
</evidence>
<dbReference type="GO" id="GO:0005886">
    <property type="term" value="C:plasma membrane"/>
    <property type="evidence" value="ECO:0007669"/>
    <property type="project" value="UniProtKB-SubCell"/>
</dbReference>
<keyword evidence="10" id="KW-0067">ATP-binding</keyword>
<dbReference type="Gene3D" id="1.10.287.130">
    <property type="match status" value="1"/>
</dbReference>
<keyword evidence="7 15" id="KW-0812">Transmembrane</keyword>
<dbReference type="RefSeq" id="WP_115345665.1">
    <property type="nucleotide sequence ID" value="NZ_UGPG01000001.1"/>
</dbReference>
<dbReference type="Pfam" id="PF02518">
    <property type="entry name" value="HATPase_c"/>
    <property type="match status" value="1"/>
</dbReference>
<name>A0A378MAY0_LISGR</name>
<dbReference type="CDD" id="cd00075">
    <property type="entry name" value="HATPase"/>
    <property type="match status" value="1"/>
</dbReference>
<dbReference type="SUPFAM" id="SSF55874">
    <property type="entry name" value="ATPase domain of HSP90 chaperone/DNA topoisomerase II/histidine kinase"/>
    <property type="match status" value="1"/>
</dbReference>
<dbReference type="GO" id="GO:0005524">
    <property type="term" value="F:ATP binding"/>
    <property type="evidence" value="ECO:0007669"/>
    <property type="project" value="UniProtKB-KW"/>
</dbReference>
<feature type="coiled-coil region" evidence="14">
    <location>
        <begin position="217"/>
        <end position="251"/>
    </location>
</feature>
<evidence type="ECO:0000256" key="6">
    <source>
        <dbReference type="ARBA" id="ARBA00022679"/>
    </source>
</evidence>
<dbReference type="InterPro" id="IPR004358">
    <property type="entry name" value="Sig_transdc_His_kin-like_C"/>
</dbReference>
<dbReference type="PROSITE" id="PS50109">
    <property type="entry name" value="HIS_KIN"/>
    <property type="match status" value="1"/>
</dbReference>
<dbReference type="SUPFAM" id="SSF47384">
    <property type="entry name" value="Homodimeric domain of signal transducing histidine kinase"/>
    <property type="match status" value="1"/>
</dbReference>
<dbReference type="AlphaFoldDB" id="A0A378MAY0"/>
<evidence type="ECO:0000259" key="16">
    <source>
        <dbReference type="PROSITE" id="PS50109"/>
    </source>
</evidence>
<evidence type="ECO:0000256" key="7">
    <source>
        <dbReference type="ARBA" id="ARBA00022692"/>
    </source>
</evidence>
<evidence type="ECO:0000256" key="8">
    <source>
        <dbReference type="ARBA" id="ARBA00022741"/>
    </source>
</evidence>
<dbReference type="Gene3D" id="3.30.565.10">
    <property type="entry name" value="Histidine kinase-like ATPase, C-terminal domain"/>
    <property type="match status" value="1"/>
</dbReference>
<comment type="catalytic activity">
    <reaction evidence="1">
        <text>ATP + protein L-histidine = ADP + protein N-phospho-L-histidine.</text>
        <dbReference type="EC" id="2.7.13.3"/>
    </reaction>
</comment>